<evidence type="ECO:0000256" key="5">
    <source>
        <dbReference type="ARBA" id="ARBA00022982"/>
    </source>
</evidence>
<evidence type="ECO:0000256" key="4">
    <source>
        <dbReference type="ARBA" id="ARBA00022729"/>
    </source>
</evidence>
<keyword evidence="8" id="KW-0479">Metal-binding</keyword>
<keyword evidence="4" id="KW-0732">Signal</keyword>
<keyword evidence="3 10" id="KW-0812">Transmembrane</keyword>
<evidence type="ECO:0000259" key="11">
    <source>
        <dbReference type="PROSITE" id="PS50836"/>
    </source>
</evidence>
<feature type="transmembrane region" description="Helical" evidence="10">
    <location>
        <begin position="288"/>
        <end position="312"/>
    </location>
</feature>
<evidence type="ECO:0000313" key="13">
    <source>
        <dbReference type="EMBL" id="CAL1354151.1"/>
    </source>
</evidence>
<evidence type="ECO:0000256" key="7">
    <source>
        <dbReference type="ARBA" id="ARBA00023136"/>
    </source>
</evidence>
<dbReference type="PANTHER" id="PTHR23130:SF175">
    <property type="entry name" value="CYTOCHROME B561 AND DOMON DOMAIN-CONTAINING PROTEIN"/>
    <property type="match status" value="1"/>
</dbReference>
<feature type="domain" description="Cytochrome b561" evidence="12">
    <location>
        <begin position="212"/>
        <end position="407"/>
    </location>
</feature>
<comment type="subcellular location">
    <subcellularLocation>
        <location evidence="1">Membrane</location>
    </subcellularLocation>
</comment>
<evidence type="ECO:0000313" key="14">
    <source>
        <dbReference type="Proteomes" id="UP001497516"/>
    </source>
</evidence>
<dbReference type="InterPro" id="IPR005018">
    <property type="entry name" value="DOMON_domain"/>
</dbReference>
<evidence type="ECO:0000256" key="1">
    <source>
        <dbReference type="ARBA" id="ARBA00004370"/>
    </source>
</evidence>
<evidence type="ECO:0000256" key="8">
    <source>
        <dbReference type="PIRSR" id="PIRSR037471-1"/>
    </source>
</evidence>
<feature type="transmembrane region" description="Helical" evidence="10">
    <location>
        <begin position="318"/>
        <end position="336"/>
    </location>
</feature>
<dbReference type="SMART" id="SM00665">
    <property type="entry name" value="B561"/>
    <property type="match status" value="1"/>
</dbReference>
<keyword evidence="2" id="KW-0813">Transport</keyword>
<keyword evidence="5" id="KW-0249">Electron transport</keyword>
<evidence type="ECO:0000256" key="6">
    <source>
        <dbReference type="ARBA" id="ARBA00022989"/>
    </source>
</evidence>
<feature type="binding site" description="axial binding residue" evidence="8">
    <location>
        <position position="316"/>
    </location>
    <ligand>
        <name>heme b</name>
        <dbReference type="ChEBI" id="CHEBI:60344"/>
        <label>1</label>
    </ligand>
    <ligandPart>
        <name>Fe</name>
        <dbReference type="ChEBI" id="CHEBI:18248"/>
    </ligandPart>
</feature>
<feature type="domain" description="DOMON" evidence="11">
    <location>
        <begin position="68"/>
        <end position="199"/>
    </location>
</feature>
<keyword evidence="6 10" id="KW-1133">Transmembrane helix</keyword>
<feature type="binding site" description="axial binding residue" evidence="8">
    <location>
        <position position="352"/>
    </location>
    <ligand>
        <name>heme b</name>
        <dbReference type="ChEBI" id="CHEBI:60344"/>
        <label>1</label>
    </ligand>
    <ligandPart>
        <name>Fe</name>
        <dbReference type="ChEBI" id="CHEBI:18248"/>
    </ligandPart>
</feature>
<keyword evidence="7 10" id="KW-0472">Membrane</keyword>
<evidence type="ECO:0000256" key="10">
    <source>
        <dbReference type="SAM" id="Phobius"/>
    </source>
</evidence>
<evidence type="ECO:0000256" key="2">
    <source>
        <dbReference type="ARBA" id="ARBA00022448"/>
    </source>
</evidence>
<dbReference type="EMBL" id="OZ034813">
    <property type="protein sequence ID" value="CAL1354151.1"/>
    <property type="molecule type" value="Genomic_DNA"/>
</dbReference>
<evidence type="ECO:0008006" key="15">
    <source>
        <dbReference type="Google" id="ProtNLM"/>
    </source>
</evidence>
<sequence>MNKPSQRVLKIEMSPLPIFIAVFSFFALSACMSSATTAPQTAAPCSTPFRLFVRQNYNITNCRKLATLGAEFAWELIPGNRSQFQVIFGARLSDDVAWVAWGVNPTRPKMVGTRAMIGVRDLATGLFRVAPYNVTWQTRKRCGLHPNWGIDVEFRNASMEYLSGIDYYAMRATVGLPSAAAMAGSTYNVSRLNHVWQVGYSAEGMEPRIHPVSDLQHFDSKETIDLRTGAIRLQAGRHRRYLRTVHGILSMIGWGTILPVGAIIARYSKFPVEAGYPRWFLAHKSCQLVGYGMGIAGWILGILLGNSSVLYAMKVHRLYAIFILAFATLQVTALFFKPGKGDEYRKYWNLYHHFLGYGLLSVIVINNFKGIAILKPNYTWKWAYIGILACLAGVALAMELWSWIKFMKMKKESNGIIRPNYQVPASSSTYGKAPSTAGGEQLEHK</sequence>
<dbReference type="Proteomes" id="UP001497516">
    <property type="component" value="Chromosome 1"/>
</dbReference>
<reference evidence="13 14" key="1">
    <citation type="submission" date="2024-04" db="EMBL/GenBank/DDBJ databases">
        <authorList>
            <person name="Fracassetti M."/>
        </authorList>
    </citation>
    <scope>NUCLEOTIDE SEQUENCE [LARGE SCALE GENOMIC DNA]</scope>
</reference>
<gene>
    <name evidence="13" type="ORF">LTRI10_LOCUS1995</name>
</gene>
<dbReference type="InterPro" id="IPR045265">
    <property type="entry name" value="AIR12_DOMON"/>
</dbReference>
<proteinExistence type="predicted"/>
<dbReference type="Pfam" id="PF04526">
    <property type="entry name" value="DUF568"/>
    <property type="match status" value="1"/>
</dbReference>
<protein>
    <recommendedName>
        <fullName evidence="15">Cytochrome b561 and DOMON domain-containing protein</fullName>
    </recommendedName>
</protein>
<dbReference type="PIRSF" id="PIRSF037471">
    <property type="entry name" value="UCP037471"/>
    <property type="match status" value="1"/>
</dbReference>
<dbReference type="CDD" id="cd08760">
    <property type="entry name" value="Cyt_b561_FRRS1_like"/>
    <property type="match status" value="1"/>
</dbReference>
<keyword evidence="14" id="KW-1185">Reference proteome</keyword>
<dbReference type="PROSITE" id="PS50836">
    <property type="entry name" value="DOMON"/>
    <property type="match status" value="1"/>
</dbReference>
<dbReference type="Gene3D" id="1.20.120.1770">
    <property type="match status" value="1"/>
</dbReference>
<feature type="binding site" description="axial binding residue" evidence="8">
    <location>
        <position position="283"/>
    </location>
    <ligand>
        <name>heme b</name>
        <dbReference type="ChEBI" id="CHEBI:60344"/>
        <label>1</label>
    </ligand>
    <ligandPart>
        <name>Fe</name>
        <dbReference type="ChEBI" id="CHEBI:18248"/>
    </ligandPart>
</feature>
<evidence type="ECO:0000256" key="3">
    <source>
        <dbReference type="ARBA" id="ARBA00022692"/>
    </source>
</evidence>
<feature type="transmembrane region" description="Helical" evidence="10">
    <location>
        <begin position="247"/>
        <end position="267"/>
    </location>
</feature>
<dbReference type="PROSITE" id="PS51257">
    <property type="entry name" value="PROKAR_LIPOPROTEIN"/>
    <property type="match status" value="1"/>
</dbReference>
<feature type="transmembrane region" description="Helical" evidence="10">
    <location>
        <begin position="380"/>
        <end position="401"/>
    </location>
</feature>
<feature type="region of interest" description="Disordered" evidence="9">
    <location>
        <begin position="425"/>
        <end position="445"/>
    </location>
</feature>
<keyword evidence="8" id="KW-0408">Iron</keyword>
<dbReference type="PROSITE" id="PS50939">
    <property type="entry name" value="CYTOCHROME_B561"/>
    <property type="match status" value="1"/>
</dbReference>
<organism evidence="13 14">
    <name type="scientific">Linum trigynum</name>
    <dbReference type="NCBI Taxonomy" id="586398"/>
    <lineage>
        <taxon>Eukaryota</taxon>
        <taxon>Viridiplantae</taxon>
        <taxon>Streptophyta</taxon>
        <taxon>Embryophyta</taxon>
        <taxon>Tracheophyta</taxon>
        <taxon>Spermatophyta</taxon>
        <taxon>Magnoliopsida</taxon>
        <taxon>eudicotyledons</taxon>
        <taxon>Gunneridae</taxon>
        <taxon>Pentapetalae</taxon>
        <taxon>rosids</taxon>
        <taxon>fabids</taxon>
        <taxon>Malpighiales</taxon>
        <taxon>Linaceae</taxon>
        <taxon>Linum</taxon>
    </lineage>
</organism>
<accession>A0AAV2CE56</accession>
<feature type="transmembrane region" description="Helical" evidence="10">
    <location>
        <begin position="348"/>
        <end position="368"/>
    </location>
</feature>
<dbReference type="AlphaFoldDB" id="A0AAV2CE56"/>
<evidence type="ECO:0000259" key="12">
    <source>
        <dbReference type="PROSITE" id="PS50939"/>
    </source>
</evidence>
<feature type="binding site" description="axial binding residue" evidence="8">
    <location>
        <position position="246"/>
    </location>
    <ligand>
        <name>heme b</name>
        <dbReference type="ChEBI" id="CHEBI:60344"/>
        <label>1</label>
    </ligand>
    <ligandPart>
        <name>Fe</name>
        <dbReference type="ChEBI" id="CHEBI:18248"/>
    </ligandPart>
</feature>
<dbReference type="GO" id="GO:0016020">
    <property type="term" value="C:membrane"/>
    <property type="evidence" value="ECO:0007669"/>
    <property type="project" value="UniProtKB-SubCell"/>
</dbReference>
<name>A0AAV2CE56_9ROSI</name>
<dbReference type="GO" id="GO:0046872">
    <property type="term" value="F:metal ion binding"/>
    <property type="evidence" value="ECO:0007669"/>
    <property type="project" value="UniProtKB-KW"/>
</dbReference>
<dbReference type="PANTHER" id="PTHR23130">
    <property type="entry name" value="CYTOCHROME B561 AND DOMON DOMAIN-CONTAINING PROTEIN"/>
    <property type="match status" value="1"/>
</dbReference>
<evidence type="ECO:0000256" key="9">
    <source>
        <dbReference type="SAM" id="MobiDB-lite"/>
    </source>
</evidence>
<dbReference type="InterPro" id="IPR006593">
    <property type="entry name" value="Cyt_b561/ferric_Rdtase_TM"/>
</dbReference>
<dbReference type="InterPro" id="IPR017214">
    <property type="entry name" value="UCP037471"/>
</dbReference>